<sequence length="312" mass="32115">MQAFILSGTTGADALQLTDLPTPTAAAGEVIVQVKAISLNPVDVKTTQGKGVYGRLKDEQPLIPGWDVSGVVTAVGADVADFQVGDEVFGMVNFPGHGRAYAEYVTAPAAHLAHKPATISHEEAAAATLAALTAWQAFVDKAPVQAGQRVLVHAAAGGVGHFAVQLAKERGAYVIGTSSAAKRDFVLSLGADEHVDYQAGPFEQATAPVDVVLDTVGGPNLVRSASVLKPGGQLVSILGMTPEATAQAEERGATTAAFLVESSGRQMQELAARLADGRLRAHVSATRPFAELPAALGLVETGRTQGKVVVTL</sequence>
<dbReference type="PANTHER" id="PTHR11695">
    <property type="entry name" value="ALCOHOL DEHYDROGENASE RELATED"/>
    <property type="match status" value="1"/>
</dbReference>
<dbReference type="GO" id="GO:0016491">
    <property type="term" value="F:oxidoreductase activity"/>
    <property type="evidence" value="ECO:0007669"/>
    <property type="project" value="UniProtKB-KW"/>
</dbReference>
<gene>
    <name evidence="3" type="ORF">EJV47_17995</name>
</gene>
<dbReference type="GO" id="GO:0008270">
    <property type="term" value="F:zinc ion binding"/>
    <property type="evidence" value="ECO:0007669"/>
    <property type="project" value="InterPro"/>
</dbReference>
<feature type="domain" description="Enoyl reductase (ER)" evidence="2">
    <location>
        <begin position="11"/>
        <end position="310"/>
    </location>
</feature>
<accession>A0A431TZD8</accession>
<organism evidence="3 4">
    <name type="scientific">Hymenobacter gummosus</name>
    <dbReference type="NCBI Taxonomy" id="1776032"/>
    <lineage>
        <taxon>Bacteria</taxon>
        <taxon>Pseudomonadati</taxon>
        <taxon>Bacteroidota</taxon>
        <taxon>Cytophagia</taxon>
        <taxon>Cytophagales</taxon>
        <taxon>Hymenobacteraceae</taxon>
        <taxon>Hymenobacter</taxon>
    </lineage>
</organism>
<dbReference type="SUPFAM" id="SSF50129">
    <property type="entry name" value="GroES-like"/>
    <property type="match status" value="1"/>
</dbReference>
<dbReference type="PROSITE" id="PS01162">
    <property type="entry name" value="QOR_ZETA_CRYSTAL"/>
    <property type="match status" value="1"/>
</dbReference>
<reference evidence="3 4" key="1">
    <citation type="submission" date="2018-12" db="EMBL/GenBank/DDBJ databases">
        <title>Hymenobacter gummosus sp. nov., isolated from a spring.</title>
        <authorList>
            <person name="Nie L."/>
        </authorList>
    </citation>
    <scope>NUCLEOTIDE SEQUENCE [LARGE SCALE GENOMIC DNA]</scope>
    <source>
        <strain evidence="3 4">KCTC 52166</strain>
    </source>
</reference>
<keyword evidence="1" id="KW-0560">Oxidoreductase</keyword>
<evidence type="ECO:0000256" key="1">
    <source>
        <dbReference type="ARBA" id="ARBA00023002"/>
    </source>
</evidence>
<dbReference type="InterPro" id="IPR002364">
    <property type="entry name" value="Quin_OxRdtase/zeta-crystal_CS"/>
</dbReference>
<dbReference type="CDD" id="cd05289">
    <property type="entry name" value="MDR_like_2"/>
    <property type="match status" value="1"/>
</dbReference>
<dbReference type="Gene3D" id="3.90.180.10">
    <property type="entry name" value="Medium-chain alcohol dehydrogenases, catalytic domain"/>
    <property type="match status" value="1"/>
</dbReference>
<dbReference type="Pfam" id="PF08240">
    <property type="entry name" value="ADH_N"/>
    <property type="match status" value="1"/>
</dbReference>
<protein>
    <submittedName>
        <fullName evidence="3">NADP-dependent oxidoreductase</fullName>
    </submittedName>
</protein>
<dbReference type="Pfam" id="PF13602">
    <property type="entry name" value="ADH_zinc_N_2"/>
    <property type="match status" value="1"/>
</dbReference>
<keyword evidence="4" id="KW-1185">Reference proteome</keyword>
<dbReference type="Gene3D" id="3.40.50.720">
    <property type="entry name" value="NAD(P)-binding Rossmann-like Domain"/>
    <property type="match status" value="1"/>
</dbReference>
<comment type="caution">
    <text evidence="3">The sequence shown here is derived from an EMBL/GenBank/DDBJ whole genome shotgun (WGS) entry which is preliminary data.</text>
</comment>
<dbReference type="RefSeq" id="WP_126694572.1">
    <property type="nucleotide sequence ID" value="NZ_RXOF01000011.1"/>
</dbReference>
<dbReference type="SMART" id="SM00829">
    <property type="entry name" value="PKS_ER"/>
    <property type="match status" value="1"/>
</dbReference>
<dbReference type="InterPro" id="IPR020843">
    <property type="entry name" value="ER"/>
</dbReference>
<dbReference type="OrthoDB" id="648910at2"/>
<proteinExistence type="predicted"/>
<dbReference type="InterPro" id="IPR011032">
    <property type="entry name" value="GroES-like_sf"/>
</dbReference>
<name>A0A431TZD8_9BACT</name>
<dbReference type="InterPro" id="IPR036291">
    <property type="entry name" value="NAD(P)-bd_dom_sf"/>
</dbReference>
<dbReference type="Proteomes" id="UP000282184">
    <property type="component" value="Unassembled WGS sequence"/>
</dbReference>
<dbReference type="InterPro" id="IPR050700">
    <property type="entry name" value="YIM1/Zinc_Alcohol_DH_Fams"/>
</dbReference>
<dbReference type="AlphaFoldDB" id="A0A431TZD8"/>
<evidence type="ECO:0000313" key="3">
    <source>
        <dbReference type="EMBL" id="RTQ47814.1"/>
    </source>
</evidence>
<dbReference type="InterPro" id="IPR013154">
    <property type="entry name" value="ADH-like_N"/>
</dbReference>
<dbReference type="EMBL" id="RXOF01000011">
    <property type="protein sequence ID" value="RTQ47814.1"/>
    <property type="molecule type" value="Genomic_DNA"/>
</dbReference>
<dbReference type="PANTHER" id="PTHR11695:SF294">
    <property type="entry name" value="RETICULON-4-INTERACTING PROTEIN 1, MITOCHONDRIAL"/>
    <property type="match status" value="1"/>
</dbReference>
<dbReference type="SUPFAM" id="SSF51735">
    <property type="entry name" value="NAD(P)-binding Rossmann-fold domains"/>
    <property type="match status" value="1"/>
</dbReference>
<evidence type="ECO:0000259" key="2">
    <source>
        <dbReference type="SMART" id="SM00829"/>
    </source>
</evidence>
<evidence type="ECO:0000313" key="4">
    <source>
        <dbReference type="Proteomes" id="UP000282184"/>
    </source>
</evidence>